<evidence type="ECO:0000313" key="3">
    <source>
        <dbReference type="Proteomes" id="UP001163096"/>
    </source>
</evidence>
<feature type="transmembrane region" description="Helical" evidence="1">
    <location>
        <begin position="277"/>
        <end position="296"/>
    </location>
</feature>
<name>A0A9X9S810_METOG</name>
<dbReference type="GeneID" id="76834679"/>
<reference evidence="2" key="1">
    <citation type="submission" date="2022-11" db="EMBL/GenBank/DDBJ databases">
        <title>Complete genome sequence of Methanogenium organophilum DSM 3596.</title>
        <authorList>
            <person name="Chen S.-C."/>
            <person name="Lai S.-J."/>
            <person name="You Y.-T."/>
        </authorList>
    </citation>
    <scope>NUCLEOTIDE SEQUENCE</scope>
    <source>
        <strain evidence="2">DSM 3596</strain>
    </source>
</reference>
<keyword evidence="1" id="KW-1133">Transmembrane helix</keyword>
<keyword evidence="1" id="KW-0812">Transmembrane</keyword>
<sequence>MKRRFILGFLAILLIAMFIMLPTAAVELEEVYLGTVTKADQATGTLDVKISAKWNGKQYAPVDPVTISGTSTFDALFENIKQGDEVVGTLMGGEEWIAIGLVGVKQSTQKQVSWMIGDPNVMVSPFVGNYKVTYTANPKCDSCIGTVCYAQSAEVSVTTVGYDANGKEYTISEVGTQTLLPAETWNAVAKDNQQYLNILFMKGEAPASACPDVEMMVGPQSVSDFFIKSMSVASGIPTETPESAVATTPPVVEETTAVPATLPETASTTSAPTATPVPGFGVMAAILGGVAALAIIRR</sequence>
<dbReference type="AlphaFoldDB" id="A0A9X9S810"/>
<dbReference type="Proteomes" id="UP001163096">
    <property type="component" value="Chromosome"/>
</dbReference>
<dbReference type="EMBL" id="CP113361">
    <property type="protein sequence ID" value="WAI02465.1"/>
    <property type="molecule type" value="Genomic_DNA"/>
</dbReference>
<evidence type="ECO:0000313" key="2">
    <source>
        <dbReference type="EMBL" id="WAI02465.1"/>
    </source>
</evidence>
<protein>
    <submittedName>
        <fullName evidence="2">Uncharacterized protein</fullName>
    </submittedName>
</protein>
<dbReference type="RefSeq" id="WP_268187752.1">
    <property type="nucleotide sequence ID" value="NZ_CP113361.1"/>
</dbReference>
<proteinExistence type="predicted"/>
<evidence type="ECO:0000256" key="1">
    <source>
        <dbReference type="SAM" id="Phobius"/>
    </source>
</evidence>
<gene>
    <name evidence="2" type="ORF">OU421_06215</name>
</gene>
<organism evidence="2 3">
    <name type="scientific">Methanogenium organophilum</name>
    <dbReference type="NCBI Taxonomy" id="2199"/>
    <lineage>
        <taxon>Archaea</taxon>
        <taxon>Methanobacteriati</taxon>
        <taxon>Methanobacteriota</taxon>
        <taxon>Stenosarchaea group</taxon>
        <taxon>Methanomicrobia</taxon>
        <taxon>Methanomicrobiales</taxon>
        <taxon>Methanomicrobiaceae</taxon>
        <taxon>Methanogenium</taxon>
    </lineage>
</organism>
<accession>A0A9X9S810</accession>
<keyword evidence="3" id="KW-1185">Reference proteome</keyword>
<dbReference type="KEGG" id="mou:OU421_06215"/>
<keyword evidence="1" id="KW-0472">Membrane</keyword>